<reference evidence="2" key="1">
    <citation type="journal article" date="2012" name="Nat. Biotechnol.">
        <title>Reference genome sequence of the model plant Setaria.</title>
        <authorList>
            <person name="Bennetzen J.L."/>
            <person name="Schmutz J."/>
            <person name="Wang H."/>
            <person name="Percifield R."/>
            <person name="Hawkins J."/>
            <person name="Pontaroli A.C."/>
            <person name="Estep M."/>
            <person name="Feng L."/>
            <person name="Vaughn J.N."/>
            <person name="Grimwood J."/>
            <person name="Jenkins J."/>
            <person name="Barry K."/>
            <person name="Lindquist E."/>
            <person name="Hellsten U."/>
            <person name="Deshpande S."/>
            <person name="Wang X."/>
            <person name="Wu X."/>
            <person name="Mitros T."/>
            <person name="Triplett J."/>
            <person name="Yang X."/>
            <person name="Ye C.Y."/>
            <person name="Mauro-Herrera M."/>
            <person name="Wang L."/>
            <person name="Li P."/>
            <person name="Sharma M."/>
            <person name="Sharma R."/>
            <person name="Ronald P.C."/>
            <person name="Panaud O."/>
            <person name="Kellogg E.A."/>
            <person name="Brutnell T.P."/>
            <person name="Doust A.N."/>
            <person name="Tuskan G.A."/>
            <person name="Rokhsar D."/>
            <person name="Devos K.M."/>
        </authorList>
    </citation>
    <scope>NUCLEOTIDE SEQUENCE [LARGE SCALE GENOMIC DNA]</scope>
    <source>
        <strain evidence="2">cv. Yugu1</strain>
    </source>
</reference>
<sequence length="60" mass="7181">MLLHRNVTLSHTLWRCITYAFLQTRKRPETRLVITISKGRNNCRMYTFQCLALQLSLCYC</sequence>
<organism evidence="1 2">
    <name type="scientific">Setaria italica</name>
    <name type="common">Foxtail millet</name>
    <name type="synonym">Panicum italicum</name>
    <dbReference type="NCBI Taxonomy" id="4555"/>
    <lineage>
        <taxon>Eukaryota</taxon>
        <taxon>Viridiplantae</taxon>
        <taxon>Streptophyta</taxon>
        <taxon>Embryophyta</taxon>
        <taxon>Tracheophyta</taxon>
        <taxon>Spermatophyta</taxon>
        <taxon>Magnoliopsida</taxon>
        <taxon>Liliopsida</taxon>
        <taxon>Poales</taxon>
        <taxon>Poaceae</taxon>
        <taxon>PACMAD clade</taxon>
        <taxon>Panicoideae</taxon>
        <taxon>Panicodae</taxon>
        <taxon>Paniceae</taxon>
        <taxon>Cenchrinae</taxon>
        <taxon>Setaria</taxon>
    </lineage>
</organism>
<evidence type="ECO:0000313" key="1">
    <source>
        <dbReference type="EnsemblPlants" id="KQL05762"/>
    </source>
</evidence>
<proteinExistence type="predicted"/>
<dbReference type="Proteomes" id="UP000004995">
    <property type="component" value="Unassembled WGS sequence"/>
</dbReference>
<keyword evidence="2" id="KW-1185">Reference proteome</keyword>
<dbReference type="EMBL" id="AGNK02003163">
    <property type="status" value="NOT_ANNOTATED_CDS"/>
    <property type="molecule type" value="Genomic_DNA"/>
</dbReference>
<accession>K3XP52</accession>
<dbReference type="HOGENOM" id="CLU_2946069_0_0_1"/>
<dbReference type="Gramene" id="KQL05762">
    <property type="protein sequence ID" value="KQL05762"/>
    <property type="gene ID" value="SETIT_003675mg"/>
</dbReference>
<dbReference type="AlphaFoldDB" id="K3XP52"/>
<name>K3XP52_SETIT</name>
<dbReference type="InParanoid" id="K3XP52"/>
<protein>
    <submittedName>
        <fullName evidence="1">Uncharacterized protein</fullName>
    </submittedName>
</protein>
<evidence type="ECO:0000313" key="2">
    <source>
        <dbReference type="Proteomes" id="UP000004995"/>
    </source>
</evidence>
<dbReference type="EnsemblPlants" id="KQL05762">
    <property type="protein sequence ID" value="KQL05762"/>
    <property type="gene ID" value="SETIT_003675mg"/>
</dbReference>
<reference evidence="1" key="2">
    <citation type="submission" date="2018-08" db="UniProtKB">
        <authorList>
            <consortium name="EnsemblPlants"/>
        </authorList>
    </citation>
    <scope>IDENTIFICATION</scope>
    <source>
        <strain evidence="1">Yugu1</strain>
    </source>
</reference>